<feature type="compositionally biased region" description="Polar residues" evidence="1">
    <location>
        <begin position="20"/>
        <end position="52"/>
    </location>
</feature>
<evidence type="ECO:0000256" key="1">
    <source>
        <dbReference type="SAM" id="MobiDB-lite"/>
    </source>
</evidence>
<feature type="region of interest" description="Disordered" evidence="1">
    <location>
        <begin position="223"/>
        <end position="250"/>
    </location>
</feature>
<dbReference type="InParanoid" id="A0A0C9ZUL3"/>
<dbReference type="HOGENOM" id="CLU_1012581_0_0_1"/>
<dbReference type="Proteomes" id="UP000054485">
    <property type="component" value="Unassembled WGS sequence"/>
</dbReference>
<dbReference type="OrthoDB" id="10260614at2759"/>
<accession>A0A0C9ZUL3</accession>
<organism evidence="2 3">
    <name type="scientific">Suillus luteus UH-Slu-Lm8-n1</name>
    <dbReference type="NCBI Taxonomy" id="930992"/>
    <lineage>
        <taxon>Eukaryota</taxon>
        <taxon>Fungi</taxon>
        <taxon>Dikarya</taxon>
        <taxon>Basidiomycota</taxon>
        <taxon>Agaricomycotina</taxon>
        <taxon>Agaricomycetes</taxon>
        <taxon>Agaricomycetidae</taxon>
        <taxon>Boletales</taxon>
        <taxon>Suillineae</taxon>
        <taxon>Suillaceae</taxon>
        <taxon>Suillus</taxon>
    </lineage>
</organism>
<feature type="compositionally biased region" description="Polar residues" evidence="1">
    <location>
        <begin position="101"/>
        <end position="139"/>
    </location>
</feature>
<feature type="region of interest" description="Disordered" evidence="1">
    <location>
        <begin position="1"/>
        <end position="208"/>
    </location>
</feature>
<evidence type="ECO:0000313" key="3">
    <source>
        <dbReference type="Proteomes" id="UP000054485"/>
    </source>
</evidence>
<protein>
    <submittedName>
        <fullName evidence="2">Uncharacterized protein</fullName>
    </submittedName>
</protein>
<sequence length="275" mass="30439">MISRSPSPRRTNRSRGGESHPQQDTSFSQHTPKDPSSSQTNIPLSSSHSEATYPQLRKKPSITMPGSLFPRSDSPEPNDEAMESRRVRFLSASEDTHTREQNSNPMPRTPQSSFNVNVQDSEPGPSSSPHETPEDQTGPSPWRTRPIASVHDAVQRFTASGGEERDFSLLVVTSPAGPADPESPGAALPPSGGVSRKGKERAVDDGDEDLAFILDHHRVQDKEKQLDAVRRETGAKSKTTGDKERDRDKERIRILEEEVRMLKEEVRCVALLISF</sequence>
<proteinExistence type="predicted"/>
<evidence type="ECO:0000313" key="2">
    <source>
        <dbReference type="EMBL" id="KIK33036.1"/>
    </source>
</evidence>
<gene>
    <name evidence="2" type="ORF">CY34DRAFT_738688</name>
</gene>
<keyword evidence="3" id="KW-1185">Reference proteome</keyword>
<dbReference type="AlphaFoldDB" id="A0A0C9ZUL3"/>
<name>A0A0C9ZUL3_9AGAM</name>
<reference evidence="2 3" key="1">
    <citation type="submission" date="2014-04" db="EMBL/GenBank/DDBJ databases">
        <authorList>
            <consortium name="DOE Joint Genome Institute"/>
            <person name="Kuo A."/>
            <person name="Ruytinx J."/>
            <person name="Rineau F."/>
            <person name="Colpaert J."/>
            <person name="Kohler A."/>
            <person name="Nagy L.G."/>
            <person name="Floudas D."/>
            <person name="Copeland A."/>
            <person name="Barry K.W."/>
            <person name="Cichocki N."/>
            <person name="Veneault-Fourrey C."/>
            <person name="LaButti K."/>
            <person name="Lindquist E.A."/>
            <person name="Lipzen A."/>
            <person name="Lundell T."/>
            <person name="Morin E."/>
            <person name="Murat C."/>
            <person name="Sun H."/>
            <person name="Tunlid A."/>
            <person name="Henrissat B."/>
            <person name="Grigoriev I.V."/>
            <person name="Hibbett D.S."/>
            <person name="Martin F."/>
            <person name="Nordberg H.P."/>
            <person name="Cantor M.N."/>
            <person name="Hua S.X."/>
        </authorList>
    </citation>
    <scope>NUCLEOTIDE SEQUENCE [LARGE SCALE GENOMIC DNA]</scope>
    <source>
        <strain evidence="2 3">UH-Slu-Lm8-n1</strain>
    </source>
</reference>
<reference evidence="3" key="2">
    <citation type="submission" date="2015-01" db="EMBL/GenBank/DDBJ databases">
        <title>Evolutionary Origins and Diversification of the Mycorrhizal Mutualists.</title>
        <authorList>
            <consortium name="DOE Joint Genome Institute"/>
            <consortium name="Mycorrhizal Genomics Consortium"/>
            <person name="Kohler A."/>
            <person name="Kuo A."/>
            <person name="Nagy L.G."/>
            <person name="Floudas D."/>
            <person name="Copeland A."/>
            <person name="Barry K.W."/>
            <person name="Cichocki N."/>
            <person name="Veneault-Fourrey C."/>
            <person name="LaButti K."/>
            <person name="Lindquist E.A."/>
            <person name="Lipzen A."/>
            <person name="Lundell T."/>
            <person name="Morin E."/>
            <person name="Murat C."/>
            <person name="Riley R."/>
            <person name="Ohm R."/>
            <person name="Sun H."/>
            <person name="Tunlid A."/>
            <person name="Henrissat B."/>
            <person name="Grigoriev I.V."/>
            <person name="Hibbett D.S."/>
            <person name="Martin F."/>
        </authorList>
    </citation>
    <scope>NUCLEOTIDE SEQUENCE [LARGE SCALE GENOMIC DNA]</scope>
    <source>
        <strain evidence="3">UH-Slu-Lm8-n1</strain>
    </source>
</reference>
<dbReference type="EMBL" id="KN836045">
    <property type="protein sequence ID" value="KIK33036.1"/>
    <property type="molecule type" value="Genomic_DNA"/>
</dbReference>